<keyword evidence="9" id="KW-0902">Two-component regulatory system</keyword>
<dbReference type="GO" id="GO:0005886">
    <property type="term" value="C:plasma membrane"/>
    <property type="evidence" value="ECO:0007669"/>
    <property type="project" value="TreeGrafter"/>
</dbReference>
<proteinExistence type="predicted"/>
<dbReference type="STRING" id="366533.SAMN05444339_12517"/>
<dbReference type="InterPro" id="IPR003661">
    <property type="entry name" value="HisK_dim/P_dom"/>
</dbReference>
<evidence type="ECO:0000313" key="13">
    <source>
        <dbReference type="EMBL" id="SHF94873.1"/>
    </source>
</evidence>
<dbReference type="SMART" id="SM00387">
    <property type="entry name" value="HATPase_c"/>
    <property type="match status" value="1"/>
</dbReference>
<evidence type="ECO:0000256" key="3">
    <source>
        <dbReference type="ARBA" id="ARBA00012438"/>
    </source>
</evidence>
<keyword evidence="4" id="KW-0597">Phosphoprotein</keyword>
<protein>
    <recommendedName>
        <fullName evidence="3">histidine kinase</fullName>
        <ecNumber evidence="3">2.7.13.3</ecNumber>
    </recommendedName>
</protein>
<dbReference type="InterPro" id="IPR005467">
    <property type="entry name" value="His_kinase_dom"/>
</dbReference>
<dbReference type="PRINTS" id="PR00344">
    <property type="entry name" value="BCTRLSENSOR"/>
</dbReference>
<dbReference type="InterPro" id="IPR003660">
    <property type="entry name" value="HAMP_dom"/>
</dbReference>
<feature type="domain" description="Histidine kinase" evidence="11">
    <location>
        <begin position="86"/>
        <end position="300"/>
    </location>
</feature>
<keyword evidence="7 13" id="KW-0418">Kinase</keyword>
<keyword evidence="14" id="KW-1185">Reference proteome</keyword>
<organism evidence="13 14">
    <name type="scientific">Loktanella atrilutea</name>
    <dbReference type="NCBI Taxonomy" id="366533"/>
    <lineage>
        <taxon>Bacteria</taxon>
        <taxon>Pseudomonadati</taxon>
        <taxon>Pseudomonadota</taxon>
        <taxon>Alphaproteobacteria</taxon>
        <taxon>Rhodobacterales</taxon>
        <taxon>Roseobacteraceae</taxon>
        <taxon>Loktanella</taxon>
    </lineage>
</organism>
<evidence type="ECO:0000259" key="11">
    <source>
        <dbReference type="PROSITE" id="PS50109"/>
    </source>
</evidence>
<dbReference type="SMART" id="SM00388">
    <property type="entry name" value="HisKA"/>
    <property type="match status" value="1"/>
</dbReference>
<dbReference type="Pfam" id="PF00512">
    <property type="entry name" value="HisKA"/>
    <property type="match status" value="1"/>
</dbReference>
<comment type="subcellular location">
    <subcellularLocation>
        <location evidence="2">Membrane</location>
    </subcellularLocation>
</comment>
<gene>
    <name evidence="13" type="ORF">SAMN05444339_12517</name>
</gene>
<dbReference type="EMBL" id="FQUE01000025">
    <property type="protein sequence ID" value="SHF94873.1"/>
    <property type="molecule type" value="Genomic_DNA"/>
</dbReference>
<dbReference type="Gene3D" id="1.10.287.130">
    <property type="match status" value="1"/>
</dbReference>
<dbReference type="PANTHER" id="PTHR45436:SF8">
    <property type="entry name" value="HISTIDINE KINASE"/>
    <property type="match status" value="1"/>
</dbReference>
<keyword evidence="8" id="KW-1133">Transmembrane helix</keyword>
<evidence type="ECO:0000256" key="7">
    <source>
        <dbReference type="ARBA" id="ARBA00022777"/>
    </source>
</evidence>
<dbReference type="PROSITE" id="PS50109">
    <property type="entry name" value="HIS_KIN"/>
    <property type="match status" value="1"/>
</dbReference>
<evidence type="ECO:0000256" key="6">
    <source>
        <dbReference type="ARBA" id="ARBA00022692"/>
    </source>
</evidence>
<dbReference type="Pfam" id="PF02518">
    <property type="entry name" value="HATPase_c"/>
    <property type="match status" value="1"/>
</dbReference>
<evidence type="ECO:0000256" key="4">
    <source>
        <dbReference type="ARBA" id="ARBA00022553"/>
    </source>
</evidence>
<evidence type="ECO:0000256" key="9">
    <source>
        <dbReference type="ARBA" id="ARBA00023012"/>
    </source>
</evidence>
<dbReference type="SUPFAM" id="SSF47384">
    <property type="entry name" value="Homodimeric domain of signal transducing histidine kinase"/>
    <property type="match status" value="1"/>
</dbReference>
<name>A0A1M5FTP1_LOKAT</name>
<dbReference type="SUPFAM" id="SSF55874">
    <property type="entry name" value="ATPase domain of HSP90 chaperone/DNA topoisomerase II/histidine kinase"/>
    <property type="match status" value="1"/>
</dbReference>
<evidence type="ECO:0000256" key="10">
    <source>
        <dbReference type="ARBA" id="ARBA00023136"/>
    </source>
</evidence>
<keyword evidence="5" id="KW-0808">Transferase</keyword>
<evidence type="ECO:0000256" key="5">
    <source>
        <dbReference type="ARBA" id="ARBA00022679"/>
    </source>
</evidence>
<dbReference type="Pfam" id="PF00672">
    <property type="entry name" value="HAMP"/>
    <property type="match status" value="1"/>
</dbReference>
<dbReference type="InterPro" id="IPR003594">
    <property type="entry name" value="HATPase_dom"/>
</dbReference>
<comment type="catalytic activity">
    <reaction evidence="1">
        <text>ATP + protein L-histidine = ADP + protein N-phospho-L-histidine.</text>
        <dbReference type="EC" id="2.7.13.3"/>
    </reaction>
</comment>
<dbReference type="Gene3D" id="6.10.340.10">
    <property type="match status" value="1"/>
</dbReference>
<dbReference type="CDD" id="cd00075">
    <property type="entry name" value="HATPase"/>
    <property type="match status" value="1"/>
</dbReference>
<dbReference type="Proteomes" id="UP000183987">
    <property type="component" value="Unassembled WGS sequence"/>
</dbReference>
<evidence type="ECO:0000259" key="12">
    <source>
        <dbReference type="PROSITE" id="PS50885"/>
    </source>
</evidence>
<dbReference type="EC" id="2.7.13.3" evidence="3"/>
<dbReference type="Gene3D" id="3.30.565.10">
    <property type="entry name" value="Histidine kinase-like ATPase, C-terminal domain"/>
    <property type="match status" value="1"/>
</dbReference>
<dbReference type="GO" id="GO:0000155">
    <property type="term" value="F:phosphorelay sensor kinase activity"/>
    <property type="evidence" value="ECO:0007669"/>
    <property type="project" value="InterPro"/>
</dbReference>
<dbReference type="AlphaFoldDB" id="A0A1M5FTP1"/>
<evidence type="ECO:0000256" key="2">
    <source>
        <dbReference type="ARBA" id="ARBA00004370"/>
    </source>
</evidence>
<accession>A0A1M5FTP1</accession>
<dbReference type="InterPro" id="IPR036097">
    <property type="entry name" value="HisK_dim/P_sf"/>
</dbReference>
<sequence>MAVLLIGLLPALLIAGLAGWGVARRARRRINAIQATLHTLAGGTLSARVIGVDGRGDDLSGIGQDVNHMAHAQETLVSSMRQISSDIAHDLKTPIQRVALVLDRVMNKTVLTDGQEELLIGALDETDRIVRTFQSLLQLAQIEGGAVRDRLQAVDLTDVARDIIDFLEVEADDRGFALTLEAADGETVVRGDRQLLSQMISNLVQNAITHVPGGGPIVVRVTQDRGRAVLTVSDRGPGIPASEREKVLRRLYRLEQSRTTEGNGLGLSLVAAICELHDAVLTLEDNAPGLMVRIVFPDWSQS</sequence>
<dbReference type="PANTHER" id="PTHR45436">
    <property type="entry name" value="SENSOR HISTIDINE KINASE YKOH"/>
    <property type="match status" value="1"/>
</dbReference>
<reference evidence="14" key="1">
    <citation type="submission" date="2016-11" db="EMBL/GenBank/DDBJ databases">
        <authorList>
            <person name="Varghese N."/>
            <person name="Submissions S."/>
        </authorList>
    </citation>
    <scope>NUCLEOTIDE SEQUENCE [LARGE SCALE GENOMIC DNA]</scope>
    <source>
        <strain evidence="14">DSM 29326</strain>
    </source>
</reference>
<evidence type="ECO:0000313" key="14">
    <source>
        <dbReference type="Proteomes" id="UP000183987"/>
    </source>
</evidence>
<feature type="domain" description="HAMP" evidence="12">
    <location>
        <begin position="24"/>
        <end position="78"/>
    </location>
</feature>
<evidence type="ECO:0000256" key="1">
    <source>
        <dbReference type="ARBA" id="ARBA00000085"/>
    </source>
</evidence>
<dbReference type="InterPro" id="IPR050428">
    <property type="entry name" value="TCS_sensor_his_kinase"/>
</dbReference>
<keyword evidence="10" id="KW-0472">Membrane</keyword>
<keyword evidence="6" id="KW-0812">Transmembrane</keyword>
<evidence type="ECO:0000256" key="8">
    <source>
        <dbReference type="ARBA" id="ARBA00022989"/>
    </source>
</evidence>
<dbReference type="PROSITE" id="PS50885">
    <property type="entry name" value="HAMP"/>
    <property type="match status" value="1"/>
</dbReference>
<dbReference type="CDD" id="cd00082">
    <property type="entry name" value="HisKA"/>
    <property type="match status" value="1"/>
</dbReference>
<dbReference type="InterPro" id="IPR004358">
    <property type="entry name" value="Sig_transdc_His_kin-like_C"/>
</dbReference>
<dbReference type="InterPro" id="IPR036890">
    <property type="entry name" value="HATPase_C_sf"/>
</dbReference>